<evidence type="ECO:0000313" key="2">
    <source>
        <dbReference type="Proteomes" id="UP000076925"/>
    </source>
</evidence>
<evidence type="ECO:0008006" key="3">
    <source>
        <dbReference type="Google" id="ProtNLM"/>
    </source>
</evidence>
<dbReference type="RefSeq" id="WP_017747804.1">
    <property type="nucleotide sequence ID" value="NZ_KQ976354.1"/>
</dbReference>
<organism evidence="1 2">
    <name type="scientific">Scytonema hofmannii PCC 7110</name>
    <dbReference type="NCBI Taxonomy" id="128403"/>
    <lineage>
        <taxon>Bacteria</taxon>
        <taxon>Bacillati</taxon>
        <taxon>Cyanobacteriota</taxon>
        <taxon>Cyanophyceae</taxon>
        <taxon>Nostocales</taxon>
        <taxon>Scytonemataceae</taxon>
        <taxon>Scytonema</taxon>
    </lineage>
</organism>
<dbReference type="EMBL" id="ANNX02000051">
    <property type="protein sequence ID" value="KYC35530.1"/>
    <property type="molecule type" value="Genomic_DNA"/>
</dbReference>
<dbReference type="AlphaFoldDB" id="A0A139WSX9"/>
<comment type="caution">
    <text evidence="1">The sequence shown here is derived from an EMBL/GenBank/DDBJ whole genome shotgun (WGS) entry which is preliminary data.</text>
</comment>
<protein>
    <recommendedName>
        <fullName evidence="3">MalT-like TPR region domain-containing protein</fullName>
    </recommendedName>
</protein>
<proteinExistence type="predicted"/>
<reference evidence="1 2" key="1">
    <citation type="journal article" date="2013" name="Genome Biol. Evol.">
        <title>Genomes of Stigonematalean cyanobacteria (subsection V) and the evolution of oxygenic photosynthesis from prokaryotes to plastids.</title>
        <authorList>
            <person name="Dagan T."/>
            <person name="Roettger M."/>
            <person name="Stucken K."/>
            <person name="Landan G."/>
            <person name="Koch R."/>
            <person name="Major P."/>
            <person name="Gould S.B."/>
            <person name="Goremykin V.V."/>
            <person name="Rippka R."/>
            <person name="Tandeau de Marsac N."/>
            <person name="Gugger M."/>
            <person name="Lockhart P.J."/>
            <person name="Allen J.F."/>
            <person name="Brune I."/>
            <person name="Maus I."/>
            <person name="Puhler A."/>
            <person name="Martin W.F."/>
        </authorList>
    </citation>
    <scope>NUCLEOTIDE SEQUENCE [LARGE SCALE GENOMIC DNA]</scope>
    <source>
        <strain evidence="1 2">PCC 7110</strain>
    </source>
</reference>
<sequence>MKKWAELAPMNYLHKFYLIEAEIYRCQGENYQAMDYYDRAITLAQAQGYIQEVAIANELASLFYLELGREKIAKAYIHEAHYSYIRWGAIAKSSTRFLRLSQLGKGRD</sequence>
<dbReference type="SUPFAM" id="SSF48452">
    <property type="entry name" value="TPR-like"/>
    <property type="match status" value="1"/>
</dbReference>
<dbReference type="STRING" id="128403.WA1_06815"/>
<keyword evidence="2" id="KW-1185">Reference proteome</keyword>
<accession>A0A139WSX9</accession>
<gene>
    <name evidence="1" type="ORF">WA1_06815</name>
</gene>
<dbReference type="InterPro" id="IPR053159">
    <property type="entry name" value="Hybrid_Histidine_Kinase"/>
</dbReference>
<name>A0A139WSX9_9CYAN</name>
<dbReference type="PANTHER" id="PTHR43642">
    <property type="entry name" value="HYBRID SIGNAL TRANSDUCTION HISTIDINE KINASE G"/>
    <property type="match status" value="1"/>
</dbReference>
<evidence type="ECO:0000313" key="1">
    <source>
        <dbReference type="EMBL" id="KYC35530.1"/>
    </source>
</evidence>
<dbReference type="PANTHER" id="PTHR43642:SF1">
    <property type="entry name" value="HYBRID SIGNAL TRANSDUCTION HISTIDINE KINASE G"/>
    <property type="match status" value="1"/>
</dbReference>
<dbReference type="InterPro" id="IPR011990">
    <property type="entry name" value="TPR-like_helical_dom_sf"/>
</dbReference>
<dbReference type="Proteomes" id="UP000076925">
    <property type="component" value="Unassembled WGS sequence"/>
</dbReference>